<dbReference type="RefSeq" id="WP_190115170.1">
    <property type="nucleotide sequence ID" value="NZ_BMVR01000003.1"/>
</dbReference>
<gene>
    <name evidence="2" type="ORF">JGB26_23410</name>
</gene>
<name>A0ABS0X9X5_9ACTN</name>
<dbReference type="Gene3D" id="3.10.450.50">
    <property type="match status" value="1"/>
</dbReference>
<dbReference type="SUPFAM" id="SSF54427">
    <property type="entry name" value="NTF2-like"/>
    <property type="match status" value="1"/>
</dbReference>
<dbReference type="EMBL" id="JAEKOZ010000014">
    <property type="protein sequence ID" value="MBJ3810028.1"/>
    <property type="molecule type" value="Genomic_DNA"/>
</dbReference>
<evidence type="ECO:0000313" key="2">
    <source>
        <dbReference type="EMBL" id="MBJ3810028.1"/>
    </source>
</evidence>
<evidence type="ECO:0000259" key="1">
    <source>
        <dbReference type="Pfam" id="PF12680"/>
    </source>
</evidence>
<reference evidence="2 3" key="1">
    <citation type="submission" date="2020-12" db="EMBL/GenBank/DDBJ databases">
        <title>Streptomyces typhae sp. nov., a novel endophytic actinomycete isolated from the root of cattail pollen (Typha angustifolia L.).</title>
        <authorList>
            <person name="Peng C."/>
            <person name="Liu C."/>
        </authorList>
    </citation>
    <scope>NUCLEOTIDE SEQUENCE [LARGE SCALE GENOMIC DNA]</scope>
    <source>
        <strain evidence="2 3">JCM 4753</strain>
    </source>
</reference>
<feature type="domain" description="SnoaL-like" evidence="1">
    <location>
        <begin position="19"/>
        <end position="132"/>
    </location>
</feature>
<accession>A0ABS0X9X5</accession>
<keyword evidence="3" id="KW-1185">Reference proteome</keyword>
<evidence type="ECO:0000313" key="3">
    <source>
        <dbReference type="Proteomes" id="UP000634780"/>
    </source>
</evidence>
<dbReference type="InterPro" id="IPR032710">
    <property type="entry name" value="NTF2-like_dom_sf"/>
</dbReference>
<sequence length="143" mass="15671">MSRTPQQIFESYVHAGPLTQNADALAENFTPDGVIELPLMPGDAALPKRMVGREEIRGAMAAYYERQTKDQRAPNLEKSGFVLHVTADPDVFIAEIDTVFDGGGSEDGNGDGEDVTVSLVQIFRVRDGKIARLRDYFAPEVIS</sequence>
<dbReference type="InterPro" id="IPR037401">
    <property type="entry name" value="SnoaL-like"/>
</dbReference>
<proteinExistence type="predicted"/>
<dbReference type="Pfam" id="PF12680">
    <property type="entry name" value="SnoaL_2"/>
    <property type="match status" value="1"/>
</dbReference>
<protein>
    <submittedName>
        <fullName evidence="2">Nuclear transport factor 2 family protein</fullName>
    </submittedName>
</protein>
<comment type="caution">
    <text evidence="2">The sequence shown here is derived from an EMBL/GenBank/DDBJ whole genome shotgun (WGS) entry which is preliminary data.</text>
</comment>
<dbReference type="Proteomes" id="UP000634780">
    <property type="component" value="Unassembled WGS sequence"/>
</dbReference>
<organism evidence="2 3">
    <name type="scientific">Streptomyces flavofungini</name>
    <dbReference type="NCBI Taxonomy" id="68200"/>
    <lineage>
        <taxon>Bacteria</taxon>
        <taxon>Bacillati</taxon>
        <taxon>Actinomycetota</taxon>
        <taxon>Actinomycetes</taxon>
        <taxon>Kitasatosporales</taxon>
        <taxon>Streptomycetaceae</taxon>
        <taxon>Streptomyces</taxon>
    </lineage>
</organism>